<keyword evidence="2" id="KW-1185">Reference proteome</keyword>
<accession>A0A1Y1S0A5</accession>
<evidence type="ECO:0000313" key="1">
    <source>
        <dbReference type="EMBL" id="ORC36614.1"/>
    </source>
</evidence>
<proteinExistence type="predicted"/>
<reference evidence="1 2" key="1">
    <citation type="submission" date="2017-03" db="EMBL/GenBank/DDBJ databases">
        <title>Draft Genome sequence of Marispirochaeta sp. strain JC444.</title>
        <authorList>
            <person name="Shivani Y."/>
            <person name="Subhash Y."/>
            <person name="Sasikala C."/>
            <person name="Ramana C."/>
        </authorList>
    </citation>
    <scope>NUCLEOTIDE SEQUENCE [LARGE SCALE GENOMIC DNA]</scope>
    <source>
        <strain evidence="1 2">JC444</strain>
    </source>
</reference>
<organism evidence="1 2">
    <name type="scientific">Marispirochaeta aestuarii</name>
    <dbReference type="NCBI Taxonomy" id="1963862"/>
    <lineage>
        <taxon>Bacteria</taxon>
        <taxon>Pseudomonadati</taxon>
        <taxon>Spirochaetota</taxon>
        <taxon>Spirochaetia</taxon>
        <taxon>Spirochaetales</taxon>
        <taxon>Spirochaetaceae</taxon>
        <taxon>Marispirochaeta</taxon>
    </lineage>
</organism>
<evidence type="ECO:0000313" key="2">
    <source>
        <dbReference type="Proteomes" id="UP000192343"/>
    </source>
</evidence>
<dbReference type="Proteomes" id="UP000192343">
    <property type="component" value="Unassembled WGS sequence"/>
</dbReference>
<protein>
    <submittedName>
        <fullName evidence="1">Uncharacterized protein</fullName>
    </submittedName>
</protein>
<dbReference type="AlphaFoldDB" id="A0A1Y1S0A5"/>
<comment type="caution">
    <text evidence="1">The sequence shown here is derived from an EMBL/GenBank/DDBJ whole genome shotgun (WGS) entry which is preliminary data.</text>
</comment>
<dbReference type="EMBL" id="MWQY01000005">
    <property type="protein sequence ID" value="ORC36614.1"/>
    <property type="molecule type" value="Genomic_DNA"/>
</dbReference>
<name>A0A1Y1S0A5_9SPIO</name>
<gene>
    <name evidence="1" type="ORF">B4O97_06000</name>
</gene>
<sequence>MAMEYSINSMKIGTGRWYAPRYSGRKVPLYRIKHIAGNEIIMEIWEFDKKTRKITPVDTYVPVDTDFFENKSQAESILPIEGEFKEELNLPDLGELEQ</sequence>
<dbReference type="STRING" id="1963862.B4O97_06000"/>